<dbReference type="AlphaFoldDB" id="A0A125Q6H2"/>
<organism evidence="2 3">
    <name type="scientific">Rhizobium altiplani</name>
    <dbReference type="NCBI Taxonomy" id="1864509"/>
    <lineage>
        <taxon>Bacteria</taxon>
        <taxon>Pseudomonadati</taxon>
        <taxon>Pseudomonadota</taxon>
        <taxon>Alphaproteobacteria</taxon>
        <taxon>Hyphomicrobiales</taxon>
        <taxon>Rhizobiaceae</taxon>
        <taxon>Rhizobium/Agrobacterium group</taxon>
        <taxon>Rhizobium</taxon>
    </lineage>
</organism>
<proteinExistence type="predicted"/>
<keyword evidence="3" id="KW-1185">Reference proteome</keyword>
<comment type="caution">
    <text evidence="2">The sequence shown here is derived from an EMBL/GenBank/DDBJ whole genome shotgun (WGS) entry which is preliminary data.</text>
</comment>
<dbReference type="Pfam" id="PF03372">
    <property type="entry name" value="Exo_endo_phos"/>
    <property type="match status" value="1"/>
</dbReference>
<dbReference type="GO" id="GO:0004519">
    <property type="term" value="F:endonuclease activity"/>
    <property type="evidence" value="ECO:0007669"/>
    <property type="project" value="UniProtKB-KW"/>
</dbReference>
<name>A0A125Q6H2_9HYPH</name>
<dbReference type="GO" id="GO:0016020">
    <property type="term" value="C:membrane"/>
    <property type="evidence" value="ECO:0007669"/>
    <property type="project" value="GOC"/>
</dbReference>
<dbReference type="PANTHER" id="PTHR14859">
    <property type="entry name" value="CALCOFLUOR WHITE HYPERSENSITIVE PROTEIN PRECURSOR"/>
    <property type="match status" value="1"/>
</dbReference>
<keyword evidence="2" id="KW-0540">Nuclease</keyword>
<dbReference type="RefSeq" id="WP_062371912.1">
    <property type="nucleotide sequence ID" value="NZ_LNCD01000101.1"/>
</dbReference>
<accession>A0A125Q6H2</accession>
<dbReference type="InterPro" id="IPR051916">
    <property type="entry name" value="GPI-anchor_lipid_remodeler"/>
</dbReference>
<evidence type="ECO:0000313" key="3">
    <source>
        <dbReference type="Proteomes" id="UP000068164"/>
    </source>
</evidence>
<dbReference type="OrthoDB" id="9813425at2"/>
<sequence length="252" mass="27914">MATPPPFFPPRDQREIKILTYNVHSCIGTDRRIDLNRIADVIAQSQADIIALQELDVGRKRTGGVDQAAAIATLLKMNAHFHPALHVEEERYGDAILTALPTRLIRAAALPSIGETRGAIWVQVDVHGEPLNVLNTHLGLRNRDRIRQVAALLGDDWMGHAEFRSSPSIVCGDLNATPSTSAYKRLSTHLRDAQLLTGTKPRSTFPSRYPLLRIDHVFVSQEIRVKSSSIVFDPLARRASDHLPLSVGFSIE</sequence>
<dbReference type="InterPro" id="IPR005135">
    <property type="entry name" value="Endo/exonuclease/phosphatase"/>
</dbReference>
<gene>
    <name evidence="2" type="ORF">AS026_12535</name>
</gene>
<dbReference type="PANTHER" id="PTHR14859:SF15">
    <property type="entry name" value="ENDONUCLEASE_EXONUCLEASE_PHOSPHATASE DOMAIN-CONTAINING PROTEIN"/>
    <property type="match status" value="1"/>
</dbReference>
<reference evidence="2 3" key="1">
    <citation type="submission" date="2015-11" db="EMBL/GenBank/DDBJ databases">
        <title>Draft Genome Sequence of the Strain BR 10423 (Rhizobium sp.) isolated from nodules of Mimosa pudica.</title>
        <authorList>
            <person name="Barauna A.C."/>
            <person name="Zilli J.E."/>
            <person name="Simoes-Araujo J.L."/>
            <person name="Reis V.M."/>
            <person name="James E.K."/>
            <person name="Reis F.B.Jr."/>
            <person name="Rouws L.F."/>
            <person name="Passos S.R."/>
            <person name="Gois S.R."/>
        </authorList>
    </citation>
    <scope>NUCLEOTIDE SEQUENCE [LARGE SCALE GENOMIC DNA]</scope>
    <source>
        <strain evidence="2 3">BR10423</strain>
    </source>
</reference>
<dbReference type="Gene3D" id="3.60.10.10">
    <property type="entry name" value="Endonuclease/exonuclease/phosphatase"/>
    <property type="match status" value="1"/>
</dbReference>
<dbReference type="EMBL" id="LNCD01000101">
    <property type="protein sequence ID" value="KWV47900.1"/>
    <property type="molecule type" value="Genomic_DNA"/>
</dbReference>
<dbReference type="GO" id="GO:0006506">
    <property type="term" value="P:GPI anchor biosynthetic process"/>
    <property type="evidence" value="ECO:0007669"/>
    <property type="project" value="TreeGrafter"/>
</dbReference>
<keyword evidence="2" id="KW-0255">Endonuclease</keyword>
<dbReference type="Proteomes" id="UP000068164">
    <property type="component" value="Unassembled WGS sequence"/>
</dbReference>
<feature type="domain" description="Endonuclease/exonuclease/phosphatase" evidence="1">
    <location>
        <begin position="19"/>
        <end position="242"/>
    </location>
</feature>
<dbReference type="InterPro" id="IPR036691">
    <property type="entry name" value="Endo/exonu/phosph_ase_sf"/>
</dbReference>
<evidence type="ECO:0000259" key="1">
    <source>
        <dbReference type="Pfam" id="PF03372"/>
    </source>
</evidence>
<keyword evidence="2" id="KW-0378">Hydrolase</keyword>
<protein>
    <submittedName>
        <fullName evidence="2">Endonuclease</fullName>
    </submittedName>
</protein>
<dbReference type="SUPFAM" id="SSF56219">
    <property type="entry name" value="DNase I-like"/>
    <property type="match status" value="1"/>
</dbReference>
<evidence type="ECO:0000313" key="2">
    <source>
        <dbReference type="EMBL" id="KWV47900.1"/>
    </source>
</evidence>